<accession>A0AAV8V2J0</accession>
<reference evidence="3 4" key="1">
    <citation type="journal article" date="2023" name="Nat. Commun.">
        <title>Origin of minicircular mitochondrial genomes in red algae.</title>
        <authorList>
            <person name="Lee Y."/>
            <person name="Cho C.H."/>
            <person name="Lee Y.M."/>
            <person name="Park S.I."/>
            <person name="Yang J.H."/>
            <person name="West J.A."/>
            <person name="Bhattacharya D."/>
            <person name="Yoon H.S."/>
        </authorList>
    </citation>
    <scope>NUCLEOTIDE SEQUENCE [LARGE SCALE GENOMIC DNA]</scope>
    <source>
        <strain evidence="3 4">CCMP1338</strain>
        <tissue evidence="3">Whole cell</tissue>
    </source>
</reference>
<evidence type="ECO:0000256" key="2">
    <source>
        <dbReference type="SAM" id="SignalP"/>
    </source>
</evidence>
<name>A0AAV8V2J0_9RHOD</name>
<sequence>MGAVGMTRCKRFLILWIWLFVACKCEELPFHDIETNPSFMPRELVWRVVNGSAYIAVDQRAQKHNRKAYDVEDSESLLFSFGRSETSYPINDSMRIKPVEAGRRPMITTRVINPDSFPSKQDDFALFDFSLVLDSVLFHGPSGSVVRKFNEIDWQPMTAENQNVYIANENIFVNTTVFKLSSTDGSLKVVVGAGGSMLKFPYGIVTPYSLAVAIEVSTGTEEVYDKIGVSTLICSPGKKTLSHSEVFGRDPFVGIKSKYKTKGQNTRYHGYLAWNPWIRMNGYRFKEKLKAKQDTQLDDSGDFVVEDFSQKYGCAMVNISSAFSETQISPSSTLEWQLRVGFGPTPPLYRRTSIWLPVTVVVLSLLVISIGALYYVRKLRLSSGGGEESARQLLLEKSSFDENDLERTYSSVKILGAYDGKPPLLRSAAD</sequence>
<gene>
    <name evidence="3" type="ORF">NDN08_007921</name>
</gene>
<feature type="chain" id="PRO_5043742840" evidence="2">
    <location>
        <begin position="26"/>
        <end position="430"/>
    </location>
</feature>
<keyword evidence="4" id="KW-1185">Reference proteome</keyword>
<dbReference type="EMBL" id="JAMWBK010000002">
    <property type="protein sequence ID" value="KAJ8907817.1"/>
    <property type="molecule type" value="Genomic_DNA"/>
</dbReference>
<dbReference type="AlphaFoldDB" id="A0AAV8V2J0"/>
<comment type="caution">
    <text evidence="3">The sequence shown here is derived from an EMBL/GenBank/DDBJ whole genome shotgun (WGS) entry which is preliminary data.</text>
</comment>
<keyword evidence="1" id="KW-0472">Membrane</keyword>
<evidence type="ECO:0000313" key="4">
    <source>
        <dbReference type="Proteomes" id="UP001157974"/>
    </source>
</evidence>
<evidence type="ECO:0000313" key="3">
    <source>
        <dbReference type="EMBL" id="KAJ8907817.1"/>
    </source>
</evidence>
<proteinExistence type="predicted"/>
<organism evidence="3 4">
    <name type="scientific">Rhodosorus marinus</name>
    <dbReference type="NCBI Taxonomy" id="101924"/>
    <lineage>
        <taxon>Eukaryota</taxon>
        <taxon>Rhodophyta</taxon>
        <taxon>Stylonematophyceae</taxon>
        <taxon>Stylonematales</taxon>
        <taxon>Stylonemataceae</taxon>
        <taxon>Rhodosorus</taxon>
    </lineage>
</organism>
<keyword evidence="1" id="KW-0812">Transmembrane</keyword>
<protein>
    <submittedName>
        <fullName evidence="3">Uncharacterized protein</fullName>
    </submittedName>
</protein>
<keyword evidence="2" id="KW-0732">Signal</keyword>
<evidence type="ECO:0000256" key="1">
    <source>
        <dbReference type="SAM" id="Phobius"/>
    </source>
</evidence>
<feature type="transmembrane region" description="Helical" evidence="1">
    <location>
        <begin position="354"/>
        <end position="376"/>
    </location>
</feature>
<feature type="signal peptide" evidence="2">
    <location>
        <begin position="1"/>
        <end position="25"/>
    </location>
</feature>
<keyword evidence="1" id="KW-1133">Transmembrane helix</keyword>
<dbReference type="Proteomes" id="UP001157974">
    <property type="component" value="Unassembled WGS sequence"/>
</dbReference>